<keyword evidence="3" id="KW-1185">Reference proteome</keyword>
<dbReference type="SMART" id="SM00327">
    <property type="entry name" value="VWA"/>
    <property type="match status" value="2"/>
</dbReference>
<evidence type="ECO:0000259" key="1">
    <source>
        <dbReference type="PROSITE" id="PS50234"/>
    </source>
</evidence>
<gene>
    <name evidence="2" type="ORF">MGAL_10B057046</name>
</gene>
<organism evidence="2 3">
    <name type="scientific">Mytilus galloprovincialis</name>
    <name type="common">Mediterranean mussel</name>
    <dbReference type="NCBI Taxonomy" id="29158"/>
    <lineage>
        <taxon>Eukaryota</taxon>
        <taxon>Metazoa</taxon>
        <taxon>Spiralia</taxon>
        <taxon>Lophotrochozoa</taxon>
        <taxon>Mollusca</taxon>
        <taxon>Bivalvia</taxon>
        <taxon>Autobranchia</taxon>
        <taxon>Pteriomorphia</taxon>
        <taxon>Mytilida</taxon>
        <taxon>Mytiloidea</taxon>
        <taxon>Mytilidae</taxon>
        <taxon>Mytilinae</taxon>
        <taxon>Mytilus</taxon>
    </lineage>
</organism>
<dbReference type="SUPFAM" id="SSF53300">
    <property type="entry name" value="vWA-like"/>
    <property type="match status" value="2"/>
</dbReference>
<dbReference type="InterPro" id="IPR050525">
    <property type="entry name" value="ECM_Assembly_Org"/>
</dbReference>
<protein>
    <recommendedName>
        <fullName evidence="1">VWFA domain-containing protein</fullName>
    </recommendedName>
</protein>
<dbReference type="InterPro" id="IPR036465">
    <property type="entry name" value="vWFA_dom_sf"/>
</dbReference>
<dbReference type="Proteomes" id="UP000596742">
    <property type="component" value="Unassembled WGS sequence"/>
</dbReference>
<sequence length="435" mass="48688">MQDNISRACRYITMFKNLFQILSGVLGAPKINLDNTLQSKCNNGKPADVFFLLDSSSSIWQVDYEIQLQFISDVIDMFTIAPNHTRVAVSAFSHFYRPFIRFDSYNTKEQLKEAVLNVRYLSGSTYTGDALKKMRTRGFKHARPGVAHIGVVLTDGASANKEKTKEEAEKLKSMGVYLFAIGVGSKFDMNELIDIGSKPSEDFVYDVDKYNMLDSIRETLAMKACTVESITEAPLLQMDQPACGLKGTADMMFCFDSAATGTARSKIVYNFITEITDEFNMNDGDGIRVGIMSRNCHEHDIHLDDYIQKDELMGAINSIEFQGMGPILHNMRKHGFKESHGGRTEARKIAVLFVDEETEKLDFVFQEAAEAKSQGIEVYVVSIGNVNVDVLRKIASEPVGSHVIKVSSYDDVPLLKEDFVNSVCEGKIEENNSYH</sequence>
<reference evidence="2" key="1">
    <citation type="submission" date="2018-11" db="EMBL/GenBank/DDBJ databases">
        <authorList>
            <person name="Alioto T."/>
            <person name="Alioto T."/>
        </authorList>
    </citation>
    <scope>NUCLEOTIDE SEQUENCE</scope>
</reference>
<dbReference type="AlphaFoldDB" id="A0A8B6CRN3"/>
<dbReference type="PANTHER" id="PTHR24020">
    <property type="entry name" value="COLLAGEN ALPHA"/>
    <property type="match status" value="1"/>
</dbReference>
<dbReference type="EMBL" id="UYJE01002153">
    <property type="protein sequence ID" value="VDI08209.1"/>
    <property type="molecule type" value="Genomic_DNA"/>
</dbReference>
<feature type="domain" description="VWFA" evidence="1">
    <location>
        <begin position="250"/>
        <end position="423"/>
    </location>
</feature>
<feature type="domain" description="VWFA" evidence="1">
    <location>
        <begin position="48"/>
        <end position="220"/>
    </location>
</feature>
<dbReference type="PROSITE" id="PS50234">
    <property type="entry name" value="VWFA"/>
    <property type="match status" value="2"/>
</dbReference>
<dbReference type="InterPro" id="IPR002035">
    <property type="entry name" value="VWF_A"/>
</dbReference>
<dbReference type="OrthoDB" id="687730at2759"/>
<dbReference type="Pfam" id="PF00092">
    <property type="entry name" value="VWA"/>
    <property type="match status" value="2"/>
</dbReference>
<evidence type="ECO:0000313" key="2">
    <source>
        <dbReference type="EMBL" id="VDI08209.1"/>
    </source>
</evidence>
<dbReference type="PANTHER" id="PTHR24020:SF84">
    <property type="entry name" value="VWFA DOMAIN-CONTAINING PROTEIN"/>
    <property type="match status" value="1"/>
</dbReference>
<proteinExistence type="predicted"/>
<name>A0A8B6CRN3_MYTGA</name>
<evidence type="ECO:0000313" key="3">
    <source>
        <dbReference type="Proteomes" id="UP000596742"/>
    </source>
</evidence>
<accession>A0A8B6CRN3</accession>
<dbReference type="Gene3D" id="3.40.50.410">
    <property type="entry name" value="von Willebrand factor, type A domain"/>
    <property type="match status" value="2"/>
</dbReference>
<dbReference type="CDD" id="cd01450">
    <property type="entry name" value="vWFA_subfamily_ECM"/>
    <property type="match status" value="2"/>
</dbReference>
<comment type="caution">
    <text evidence="2">The sequence shown here is derived from an EMBL/GenBank/DDBJ whole genome shotgun (WGS) entry which is preliminary data.</text>
</comment>